<name>D5SM96_STRCL</name>
<dbReference type="EMBL" id="CM000914">
    <property type="protein sequence ID" value="EFG05039.2"/>
    <property type="molecule type" value="Genomic_DNA"/>
</dbReference>
<organism evidence="2 3">
    <name type="scientific">Streptomyces clavuligerus</name>
    <dbReference type="NCBI Taxonomy" id="1901"/>
    <lineage>
        <taxon>Bacteria</taxon>
        <taxon>Bacillati</taxon>
        <taxon>Actinomycetota</taxon>
        <taxon>Actinomycetes</taxon>
        <taxon>Kitasatosporales</taxon>
        <taxon>Streptomycetaceae</taxon>
        <taxon>Streptomyces</taxon>
    </lineage>
</organism>
<dbReference type="Proteomes" id="UP000002357">
    <property type="component" value="Plasmid pSCL4"/>
</dbReference>
<gene>
    <name evidence="2" type="ORF">SCLAV_p1558</name>
</gene>
<protein>
    <submittedName>
        <fullName evidence="2">Beta-xylosidase</fullName>
    </submittedName>
</protein>
<dbReference type="eggNOG" id="COG3325">
    <property type="taxonomic scope" value="Bacteria"/>
</dbReference>
<dbReference type="Pfam" id="PF14200">
    <property type="entry name" value="RicinB_lectin_2"/>
    <property type="match status" value="1"/>
</dbReference>
<dbReference type="Gene3D" id="2.80.10.50">
    <property type="match status" value="1"/>
</dbReference>
<keyword evidence="3" id="KW-1185">Reference proteome</keyword>
<proteinExistence type="predicted"/>
<evidence type="ECO:0000313" key="2">
    <source>
        <dbReference type="EMBL" id="EFG05039.2"/>
    </source>
</evidence>
<reference evidence="2 3" key="1">
    <citation type="journal article" date="2010" name="Genome Biol. Evol.">
        <title>The sequence of a 1.8-mb bacterial linear plasmid reveals a rich evolutionary reservoir of secondary metabolic pathways.</title>
        <authorList>
            <person name="Medema M.H."/>
            <person name="Trefzer A."/>
            <person name="Kovalchuk A."/>
            <person name="van den Berg M."/>
            <person name="Mueller U."/>
            <person name="Heijne W."/>
            <person name="Wu L."/>
            <person name="Alam M.T."/>
            <person name="Ronning C.M."/>
            <person name="Nierman W.C."/>
            <person name="Bovenberg R.A.L."/>
            <person name="Breitling R."/>
            <person name="Takano E."/>
        </authorList>
    </citation>
    <scope>NUCLEOTIDE SEQUENCE [LARGE SCALE GENOMIC DNA]</scope>
    <source>
        <strain evidence="3">ATCC 27064 / DSM 738 / JCM 4710 / NBRC 13307 / NCIMB 12785 / NRRL 3585 / VKM Ac-602</strain>
        <plasmid evidence="2">pSCL4</plasmid>
    </source>
</reference>
<evidence type="ECO:0000313" key="3">
    <source>
        <dbReference type="Proteomes" id="UP000002357"/>
    </source>
</evidence>
<sequence length="218" mass="23507">MVGLSGARAGGRVTPVIVLRRARVNELGWKDAELAAVQGSYTLTDPDGHVTTGTWARRECAGSGTARVEGDSSGAWAQGMWDLSVRATLSTGFTVIHPQWKSWDVSREVTLQFGSLGTAEEVPEWAYLVAKHSGKALDIGGASQDDGGWADQWDWADVDQQKFRVEPADGRYFRLIAKHSGKALAIADSSLSAGAALVQWEAGSGDNQRFQRFSLGRE</sequence>
<feature type="domain" description="Ricin B lectin" evidence="1">
    <location>
        <begin position="127"/>
        <end position="200"/>
    </location>
</feature>
<keyword evidence="2" id="KW-0614">Plasmid</keyword>
<evidence type="ECO:0000259" key="1">
    <source>
        <dbReference type="Pfam" id="PF14200"/>
    </source>
</evidence>
<dbReference type="InterPro" id="IPR000772">
    <property type="entry name" value="Ricin_B_lectin"/>
</dbReference>
<geneLocation type="plasmid" evidence="2 3">
    <name>pSCL4</name>
</geneLocation>
<dbReference type="InterPro" id="IPR035992">
    <property type="entry name" value="Ricin_B-like_lectins"/>
</dbReference>
<dbReference type="SUPFAM" id="SSF50370">
    <property type="entry name" value="Ricin B-like lectins"/>
    <property type="match status" value="1"/>
</dbReference>
<dbReference type="AlphaFoldDB" id="D5SM96"/>
<accession>D5SM96</accession>